<dbReference type="GO" id="GO:0016798">
    <property type="term" value="F:hydrolase activity, acting on glycosyl bonds"/>
    <property type="evidence" value="ECO:0007669"/>
    <property type="project" value="UniProtKB-KW"/>
</dbReference>
<dbReference type="Pfam" id="PF00246">
    <property type="entry name" value="Peptidase_M14"/>
    <property type="match status" value="1"/>
</dbReference>
<keyword evidence="7" id="KW-0326">Glycosidase</keyword>
<evidence type="ECO:0000259" key="12">
    <source>
        <dbReference type="PROSITE" id="PS50853"/>
    </source>
</evidence>
<dbReference type="InterPro" id="IPR036116">
    <property type="entry name" value="FN3_sf"/>
</dbReference>
<evidence type="ECO:0000256" key="8">
    <source>
        <dbReference type="ARBA" id="ARBA00023326"/>
    </source>
</evidence>
<dbReference type="GO" id="GO:0006508">
    <property type="term" value="P:proteolysis"/>
    <property type="evidence" value="ECO:0007669"/>
    <property type="project" value="UniProtKB-KW"/>
</dbReference>
<sequence length="705" mass="74527">MADRRTTAIFSVLLAATLAAATVPAPAQGEPAASQQAEPNQVQGLTVAQSDGYATLAWTPVDGATDYQIERTPVAADGSATGPSVITGVWRPNRQVNNSSPTFADAGFNPGARFQWRVRARLGTTAQPYSEPVSGTTSAPWGDPDVPGENLRTQWETTLAAQYTSDVDEYAYTAAIDELSDRVRVVEIGRTVLGRPINMFVIGHPAPPATPEAVAATSPLLINCNVHGNEPGDREACLILARKLAFSTDARTLDLLSHTTVLIVPTINGDGRAANTRGNSTGQDLNRDYSLIRQPETFALVNMLRQYRPVAGYDGHEFGNSNAGDLPMLPPRHQNVAQSIFDESQRMIEGHMYEQGAKAGWWPCPYGCTGGGNVGLSEETILRNTLGLKNVVNSLLELRSAGGATRPDEGNTANNRRRKAYSALWTFNQFLDYHHANLKEISEARAEAITFQVSNTGRIVFRGSRPIEAYPAPHPGESPPPLDAPGDERILNDPPCAYKLTEEQYTGARTDGPANLRTTVAERLAAHGWKVVKVSDGYVVPLAQPERGLIPLLLDGQAVEGLVDAERVYPTVTGQHDGALVVSGVTCLREAFVSGPVRVRPGGTLIATGSSLGGPVEATDAAGVFLTDSTVEGPVRIEGTSGPVVVVDATVAGPVDVSDTGGDEPLVAANTVAGPLRCDGNSSAPVNLGLSNSVQGPKTGQCASL</sequence>
<evidence type="ECO:0000256" key="7">
    <source>
        <dbReference type="ARBA" id="ARBA00023295"/>
    </source>
</evidence>
<dbReference type="SMART" id="SM00631">
    <property type="entry name" value="Zn_pept"/>
    <property type="match status" value="1"/>
</dbReference>
<dbReference type="STRING" id="568872.GA0070624_3654"/>
<accession>A0A1C6SFK7</accession>
<evidence type="ECO:0000256" key="10">
    <source>
        <dbReference type="SAM" id="MobiDB-lite"/>
    </source>
</evidence>
<dbReference type="OrthoDB" id="9758209at2"/>
<keyword evidence="6" id="KW-0482">Metalloprotease</keyword>
<dbReference type="Gene3D" id="2.60.40.10">
    <property type="entry name" value="Immunoglobulins"/>
    <property type="match status" value="1"/>
</dbReference>
<feature type="domain" description="Fibronectin type-III" evidence="12">
    <location>
        <begin position="38"/>
        <end position="140"/>
    </location>
</feature>
<evidence type="ECO:0000313" key="14">
    <source>
        <dbReference type="EMBL" id="SCL28242.1"/>
    </source>
</evidence>
<dbReference type="GO" id="GO:0005615">
    <property type="term" value="C:extracellular space"/>
    <property type="evidence" value="ECO:0007669"/>
    <property type="project" value="TreeGrafter"/>
</dbReference>
<dbReference type="SUPFAM" id="SSF53187">
    <property type="entry name" value="Zn-dependent exopeptidases"/>
    <property type="match status" value="1"/>
</dbReference>
<evidence type="ECO:0000256" key="6">
    <source>
        <dbReference type="ARBA" id="ARBA00023049"/>
    </source>
</evidence>
<keyword evidence="15" id="KW-1185">Reference proteome</keyword>
<evidence type="ECO:0000256" key="4">
    <source>
        <dbReference type="ARBA" id="ARBA00022801"/>
    </source>
</evidence>
<dbReference type="Gene3D" id="3.40.630.10">
    <property type="entry name" value="Zn peptidases"/>
    <property type="match status" value="1"/>
</dbReference>
<dbReference type="GO" id="GO:0008270">
    <property type="term" value="F:zinc ion binding"/>
    <property type="evidence" value="ECO:0007669"/>
    <property type="project" value="InterPro"/>
</dbReference>
<feature type="domain" description="Peptidase M14" evidence="13">
    <location>
        <begin position="162"/>
        <end position="399"/>
    </location>
</feature>
<comment type="cofactor">
    <cofactor evidence="1">
        <name>Zn(2+)</name>
        <dbReference type="ChEBI" id="CHEBI:29105"/>
    </cofactor>
</comment>
<keyword evidence="3" id="KW-0645">Protease</keyword>
<evidence type="ECO:0000259" key="13">
    <source>
        <dbReference type="PROSITE" id="PS52035"/>
    </source>
</evidence>
<reference evidence="15" key="1">
    <citation type="submission" date="2016-06" db="EMBL/GenBank/DDBJ databases">
        <authorList>
            <person name="Varghese N."/>
            <person name="Submissions Spin"/>
        </authorList>
    </citation>
    <scope>NUCLEOTIDE SEQUENCE [LARGE SCALE GENOMIC DNA]</scope>
    <source>
        <strain evidence="15">DSM 45431</strain>
    </source>
</reference>
<feature type="region of interest" description="Disordered" evidence="10">
    <location>
        <begin position="127"/>
        <end position="146"/>
    </location>
</feature>
<keyword evidence="4" id="KW-0378">Hydrolase</keyword>
<dbReference type="RefSeq" id="WP_091342630.1">
    <property type="nucleotide sequence ID" value="NZ_FMHV01000002.1"/>
</dbReference>
<gene>
    <name evidence="14" type="ORF">GA0070624_3654</name>
</gene>
<name>A0A1C6SFK7_9ACTN</name>
<dbReference type="InterPro" id="IPR003961">
    <property type="entry name" value="FN3_dom"/>
</dbReference>
<dbReference type="CDD" id="cd00063">
    <property type="entry name" value="FN3"/>
    <property type="match status" value="1"/>
</dbReference>
<keyword evidence="14" id="KW-0121">Carboxypeptidase</keyword>
<dbReference type="EMBL" id="FMHV01000002">
    <property type="protein sequence ID" value="SCL28242.1"/>
    <property type="molecule type" value="Genomic_DNA"/>
</dbReference>
<evidence type="ECO:0000256" key="9">
    <source>
        <dbReference type="PROSITE-ProRule" id="PRU01379"/>
    </source>
</evidence>
<evidence type="ECO:0000256" key="2">
    <source>
        <dbReference type="ARBA" id="ARBA00005988"/>
    </source>
</evidence>
<protein>
    <submittedName>
        <fullName evidence="14">Zinc carboxypeptidase</fullName>
    </submittedName>
</protein>
<comment type="similarity">
    <text evidence="2 9">Belongs to the peptidase M14 family.</text>
</comment>
<dbReference type="GO" id="GO:0000272">
    <property type="term" value="P:polysaccharide catabolic process"/>
    <property type="evidence" value="ECO:0007669"/>
    <property type="project" value="UniProtKB-KW"/>
</dbReference>
<evidence type="ECO:0000256" key="3">
    <source>
        <dbReference type="ARBA" id="ARBA00022670"/>
    </source>
</evidence>
<dbReference type="PROSITE" id="PS52035">
    <property type="entry name" value="PEPTIDASE_M14"/>
    <property type="match status" value="1"/>
</dbReference>
<keyword evidence="8" id="KW-0624">Polysaccharide degradation</keyword>
<keyword evidence="8" id="KW-0119">Carbohydrate metabolism</keyword>
<dbReference type="PROSITE" id="PS50853">
    <property type="entry name" value="FN3"/>
    <property type="match status" value="1"/>
</dbReference>
<dbReference type="Proteomes" id="UP000199413">
    <property type="component" value="Unassembled WGS sequence"/>
</dbReference>
<comment type="caution">
    <text evidence="9">Lacks conserved residue(s) required for the propagation of feature annotation.</text>
</comment>
<keyword evidence="11" id="KW-0732">Signal</keyword>
<feature type="compositionally biased region" description="Polar residues" evidence="10">
    <location>
        <begin position="127"/>
        <end position="139"/>
    </location>
</feature>
<feature type="chain" id="PRO_5038553991" evidence="11">
    <location>
        <begin position="28"/>
        <end position="705"/>
    </location>
</feature>
<keyword evidence="5" id="KW-0862">Zinc</keyword>
<dbReference type="PANTHER" id="PTHR11705">
    <property type="entry name" value="PROTEASE FAMILY M14 CARBOXYPEPTIDASE A,B"/>
    <property type="match status" value="1"/>
</dbReference>
<dbReference type="InterPro" id="IPR013783">
    <property type="entry name" value="Ig-like_fold"/>
</dbReference>
<feature type="signal peptide" evidence="11">
    <location>
        <begin position="1"/>
        <end position="27"/>
    </location>
</feature>
<evidence type="ECO:0000256" key="5">
    <source>
        <dbReference type="ARBA" id="ARBA00022833"/>
    </source>
</evidence>
<organism evidence="14 15">
    <name type="scientific">Micromonospora rhizosphaerae</name>
    <dbReference type="NCBI Taxonomy" id="568872"/>
    <lineage>
        <taxon>Bacteria</taxon>
        <taxon>Bacillati</taxon>
        <taxon>Actinomycetota</taxon>
        <taxon>Actinomycetes</taxon>
        <taxon>Micromonosporales</taxon>
        <taxon>Micromonosporaceae</taxon>
        <taxon>Micromonospora</taxon>
    </lineage>
</organism>
<evidence type="ECO:0000256" key="1">
    <source>
        <dbReference type="ARBA" id="ARBA00001947"/>
    </source>
</evidence>
<dbReference type="PANTHER" id="PTHR11705:SF143">
    <property type="entry name" value="SLL0236 PROTEIN"/>
    <property type="match status" value="1"/>
</dbReference>
<evidence type="ECO:0000256" key="11">
    <source>
        <dbReference type="SAM" id="SignalP"/>
    </source>
</evidence>
<dbReference type="AlphaFoldDB" id="A0A1C6SFK7"/>
<dbReference type="SUPFAM" id="SSF49265">
    <property type="entry name" value="Fibronectin type III"/>
    <property type="match status" value="1"/>
</dbReference>
<dbReference type="GO" id="GO:0004181">
    <property type="term" value="F:metallocarboxypeptidase activity"/>
    <property type="evidence" value="ECO:0007669"/>
    <property type="project" value="InterPro"/>
</dbReference>
<dbReference type="InterPro" id="IPR000834">
    <property type="entry name" value="Peptidase_M14"/>
</dbReference>
<proteinExistence type="inferred from homology"/>
<evidence type="ECO:0000313" key="15">
    <source>
        <dbReference type="Proteomes" id="UP000199413"/>
    </source>
</evidence>